<sequence>MALILPRPTFDTTRDPAQTGIRQGQQRLQAGAAKPKSTRAIPAATQALEALPLPQQAVQQEHSFTSTEAPVAPPRTQGNANRLAITATSMAAEPVANSTTIEPITSTSSNNLSKRRLDIEVVDSSRPKRICRRPTRFNDFAVSQPRSTSADTLRTSPHHSPVFSRIYCRSNLANLSGLSRNLLKVRRIDVDKKFCRVNVSIPLQGYRKNKAHISAERYRWRKRKIKNFKHSTRVGERNAGAKCTTLVVDTKRAMENSKNTQMKRNNCRKK</sequence>
<evidence type="ECO:0000313" key="2">
    <source>
        <dbReference type="EMBL" id="EFX70113.1"/>
    </source>
</evidence>
<keyword evidence="3" id="KW-1185">Reference proteome</keyword>
<dbReference type="Proteomes" id="UP000000305">
    <property type="component" value="Unassembled WGS sequence"/>
</dbReference>
<reference evidence="2 3" key="1">
    <citation type="journal article" date="2011" name="Science">
        <title>The ecoresponsive genome of Daphnia pulex.</title>
        <authorList>
            <person name="Colbourne J.K."/>
            <person name="Pfrender M.E."/>
            <person name="Gilbert D."/>
            <person name="Thomas W.K."/>
            <person name="Tucker A."/>
            <person name="Oakley T.H."/>
            <person name="Tokishita S."/>
            <person name="Aerts A."/>
            <person name="Arnold G.J."/>
            <person name="Basu M.K."/>
            <person name="Bauer D.J."/>
            <person name="Caceres C.E."/>
            <person name="Carmel L."/>
            <person name="Casola C."/>
            <person name="Choi J.H."/>
            <person name="Detter J.C."/>
            <person name="Dong Q."/>
            <person name="Dusheyko S."/>
            <person name="Eads B.D."/>
            <person name="Frohlich T."/>
            <person name="Geiler-Samerotte K.A."/>
            <person name="Gerlach D."/>
            <person name="Hatcher P."/>
            <person name="Jogdeo S."/>
            <person name="Krijgsveld J."/>
            <person name="Kriventseva E.V."/>
            <person name="Kultz D."/>
            <person name="Laforsch C."/>
            <person name="Lindquist E."/>
            <person name="Lopez J."/>
            <person name="Manak J.R."/>
            <person name="Muller J."/>
            <person name="Pangilinan J."/>
            <person name="Patwardhan R.P."/>
            <person name="Pitluck S."/>
            <person name="Pritham E.J."/>
            <person name="Rechtsteiner A."/>
            <person name="Rho M."/>
            <person name="Rogozin I.B."/>
            <person name="Sakarya O."/>
            <person name="Salamov A."/>
            <person name="Schaack S."/>
            <person name="Shapiro H."/>
            <person name="Shiga Y."/>
            <person name="Skalitzky C."/>
            <person name="Smith Z."/>
            <person name="Souvorov A."/>
            <person name="Sung W."/>
            <person name="Tang Z."/>
            <person name="Tsuchiya D."/>
            <person name="Tu H."/>
            <person name="Vos H."/>
            <person name="Wang M."/>
            <person name="Wolf Y.I."/>
            <person name="Yamagata H."/>
            <person name="Yamada T."/>
            <person name="Ye Y."/>
            <person name="Shaw J.R."/>
            <person name="Andrews J."/>
            <person name="Crease T.J."/>
            <person name="Tang H."/>
            <person name="Lucas S.M."/>
            <person name="Robertson H.M."/>
            <person name="Bork P."/>
            <person name="Koonin E.V."/>
            <person name="Zdobnov E.M."/>
            <person name="Grigoriev I.V."/>
            <person name="Lynch M."/>
            <person name="Boore J.L."/>
        </authorList>
    </citation>
    <scope>NUCLEOTIDE SEQUENCE [LARGE SCALE GENOMIC DNA]</scope>
</reference>
<accession>E9HDT9</accession>
<dbReference type="KEGG" id="dpx:DAPPUDRAFT_113018"/>
<protein>
    <submittedName>
        <fullName evidence="2">Uncharacterized protein</fullName>
    </submittedName>
</protein>
<dbReference type="InParanoid" id="E9HDT9"/>
<gene>
    <name evidence="2" type="ORF">DAPPUDRAFT_113018</name>
</gene>
<name>E9HDT9_DAPPU</name>
<organism evidence="2 3">
    <name type="scientific">Daphnia pulex</name>
    <name type="common">Water flea</name>
    <dbReference type="NCBI Taxonomy" id="6669"/>
    <lineage>
        <taxon>Eukaryota</taxon>
        <taxon>Metazoa</taxon>
        <taxon>Ecdysozoa</taxon>
        <taxon>Arthropoda</taxon>
        <taxon>Crustacea</taxon>
        <taxon>Branchiopoda</taxon>
        <taxon>Diplostraca</taxon>
        <taxon>Cladocera</taxon>
        <taxon>Anomopoda</taxon>
        <taxon>Daphniidae</taxon>
        <taxon>Daphnia</taxon>
    </lineage>
</organism>
<evidence type="ECO:0000313" key="3">
    <source>
        <dbReference type="Proteomes" id="UP000000305"/>
    </source>
</evidence>
<evidence type="ECO:0000256" key="1">
    <source>
        <dbReference type="SAM" id="MobiDB-lite"/>
    </source>
</evidence>
<dbReference type="HOGENOM" id="CLU_074442_0_0_1"/>
<feature type="region of interest" description="Disordered" evidence="1">
    <location>
        <begin position="1"/>
        <end position="35"/>
    </location>
</feature>
<feature type="compositionally biased region" description="Low complexity" evidence="1">
    <location>
        <begin position="22"/>
        <end position="33"/>
    </location>
</feature>
<dbReference type="EMBL" id="GL732625">
    <property type="protein sequence ID" value="EFX70113.1"/>
    <property type="molecule type" value="Genomic_DNA"/>
</dbReference>
<dbReference type="AlphaFoldDB" id="E9HDT9"/>
<proteinExistence type="predicted"/>